<proteinExistence type="predicted"/>
<dbReference type="PATRIC" id="fig|1434110.4.peg.513"/>
<name>A0A0E3S8G8_9EURY</name>
<dbReference type="HOGENOM" id="CLU_2613647_0_0_2"/>
<dbReference type="KEGG" id="mhor:MSHOH_0428"/>
<reference evidence="1 2" key="1">
    <citation type="submission" date="2014-07" db="EMBL/GenBank/DDBJ databases">
        <title>Methanogenic archaea and the global carbon cycle.</title>
        <authorList>
            <person name="Henriksen J.R."/>
            <person name="Luke J."/>
            <person name="Reinhart S."/>
            <person name="Benedict M.N."/>
            <person name="Youngblut N.D."/>
            <person name="Metcalf M.E."/>
            <person name="Whitaker R.J."/>
            <person name="Metcalf W.W."/>
        </authorList>
    </citation>
    <scope>NUCLEOTIDE SEQUENCE [LARGE SCALE GENOMIC DNA]</scope>
    <source>
        <strain evidence="1 2">HB-1</strain>
    </source>
</reference>
<gene>
    <name evidence="1" type="ORF">MSHOH_0428</name>
</gene>
<evidence type="ECO:0000313" key="2">
    <source>
        <dbReference type="Proteomes" id="UP000033101"/>
    </source>
</evidence>
<accession>A0A0E3S8G8</accession>
<keyword evidence="2" id="KW-1185">Reference proteome</keyword>
<sequence>MDSLEDYSFTMYVNSTSRQQNPEVHEIIWKKPDLMKMTILSPDKDTEVIMALTEISNGSIIPNPGLFSKRRFLMILMI</sequence>
<dbReference type="Proteomes" id="UP000033101">
    <property type="component" value="Chromosome"/>
</dbReference>
<organism evidence="1 2">
    <name type="scientific">Methanosarcina horonobensis HB-1 = JCM 15518</name>
    <dbReference type="NCBI Taxonomy" id="1434110"/>
    <lineage>
        <taxon>Archaea</taxon>
        <taxon>Methanobacteriati</taxon>
        <taxon>Methanobacteriota</taxon>
        <taxon>Stenosarchaea group</taxon>
        <taxon>Methanomicrobia</taxon>
        <taxon>Methanosarcinales</taxon>
        <taxon>Methanosarcinaceae</taxon>
        <taxon>Methanosarcina</taxon>
    </lineage>
</organism>
<dbReference type="AlphaFoldDB" id="A0A0E3S8G8"/>
<dbReference type="EMBL" id="CP009516">
    <property type="protein sequence ID" value="AKB76911.1"/>
    <property type="molecule type" value="Genomic_DNA"/>
</dbReference>
<dbReference type="STRING" id="1434110.MSHOH_0428"/>
<protein>
    <submittedName>
        <fullName evidence="1">Uncharacterized protein</fullName>
    </submittedName>
</protein>
<evidence type="ECO:0000313" key="1">
    <source>
        <dbReference type="EMBL" id="AKB76911.1"/>
    </source>
</evidence>